<dbReference type="EMBL" id="VYZN01000009">
    <property type="protein sequence ID" value="KAE9542791.1"/>
    <property type="molecule type" value="Genomic_DNA"/>
</dbReference>
<reference evidence="2 3" key="1">
    <citation type="submission" date="2019-08" db="EMBL/GenBank/DDBJ databases">
        <title>The genome of the soybean aphid Biotype 1, its phylome, world population structure and adaptation to the North American continent.</title>
        <authorList>
            <person name="Giordano R."/>
            <person name="Donthu R.K."/>
            <person name="Hernandez A.G."/>
            <person name="Wright C.L."/>
            <person name="Zimin A.V."/>
        </authorList>
    </citation>
    <scope>NUCLEOTIDE SEQUENCE [LARGE SCALE GENOMIC DNA]</scope>
    <source>
        <tissue evidence="2">Whole aphids</tissue>
    </source>
</reference>
<name>A0A6G0U103_APHGL</name>
<evidence type="ECO:0000313" key="2">
    <source>
        <dbReference type="EMBL" id="KAE9542791.1"/>
    </source>
</evidence>
<keyword evidence="3" id="KW-1185">Reference proteome</keyword>
<accession>A0A6G0U103</accession>
<evidence type="ECO:0008006" key="4">
    <source>
        <dbReference type="Google" id="ProtNLM"/>
    </source>
</evidence>
<evidence type="ECO:0000313" key="3">
    <source>
        <dbReference type="Proteomes" id="UP000475862"/>
    </source>
</evidence>
<feature type="chain" id="PRO_5026277034" description="Transmembrane protein" evidence="1">
    <location>
        <begin position="26"/>
        <end position="205"/>
    </location>
</feature>
<dbReference type="Proteomes" id="UP000475862">
    <property type="component" value="Unassembled WGS sequence"/>
</dbReference>
<proteinExistence type="predicted"/>
<comment type="caution">
    <text evidence="2">The sequence shown here is derived from an EMBL/GenBank/DDBJ whole genome shotgun (WGS) entry which is preliminary data.</text>
</comment>
<keyword evidence="1" id="KW-0732">Signal</keyword>
<sequence length="205" mass="23858">MYVTIQKIFLRVSMFICFHVYVSNCQVQYGTKHNAICDSLTASDFAIIERVQRRFLSYDHQALNIPKPFHDYSPVLHGLVLSMLADRKVDFNFFTNHSHAYIPKCVTTSEQNSVQTENCFALSYVYGFRTKFGQSKDIMMLKLKIYKQICLKNNTVQQSLIYLLVLYNSLNNVTTQNKGFILILLFIMNSYDIKQSSTENQQNKI</sequence>
<feature type="signal peptide" evidence="1">
    <location>
        <begin position="1"/>
        <end position="25"/>
    </location>
</feature>
<evidence type="ECO:0000256" key="1">
    <source>
        <dbReference type="SAM" id="SignalP"/>
    </source>
</evidence>
<dbReference type="OrthoDB" id="6593189at2759"/>
<protein>
    <recommendedName>
        <fullName evidence="4">Transmembrane protein</fullName>
    </recommendedName>
</protein>
<dbReference type="AlphaFoldDB" id="A0A6G0U103"/>
<organism evidence="2 3">
    <name type="scientific">Aphis glycines</name>
    <name type="common">Soybean aphid</name>
    <dbReference type="NCBI Taxonomy" id="307491"/>
    <lineage>
        <taxon>Eukaryota</taxon>
        <taxon>Metazoa</taxon>
        <taxon>Ecdysozoa</taxon>
        <taxon>Arthropoda</taxon>
        <taxon>Hexapoda</taxon>
        <taxon>Insecta</taxon>
        <taxon>Pterygota</taxon>
        <taxon>Neoptera</taxon>
        <taxon>Paraneoptera</taxon>
        <taxon>Hemiptera</taxon>
        <taxon>Sternorrhyncha</taxon>
        <taxon>Aphidomorpha</taxon>
        <taxon>Aphidoidea</taxon>
        <taxon>Aphididae</taxon>
        <taxon>Aphidini</taxon>
        <taxon>Aphis</taxon>
        <taxon>Aphis</taxon>
    </lineage>
</organism>
<gene>
    <name evidence="2" type="ORF">AGLY_002702</name>
</gene>